<keyword evidence="5 7" id="KW-0472">Membrane</keyword>
<evidence type="ECO:0000256" key="5">
    <source>
        <dbReference type="ARBA" id="ARBA00023136"/>
    </source>
</evidence>
<dbReference type="Gene3D" id="1.20.1250.20">
    <property type="entry name" value="MFS general substrate transporter like domains"/>
    <property type="match status" value="2"/>
</dbReference>
<evidence type="ECO:0000259" key="8">
    <source>
        <dbReference type="PROSITE" id="PS50850"/>
    </source>
</evidence>
<feature type="transmembrane region" description="Helical" evidence="7">
    <location>
        <begin position="388"/>
        <end position="410"/>
    </location>
</feature>
<evidence type="ECO:0000256" key="7">
    <source>
        <dbReference type="SAM" id="Phobius"/>
    </source>
</evidence>
<dbReference type="EMBL" id="QUMQ01000001">
    <property type="protein sequence ID" value="REG00355.1"/>
    <property type="molecule type" value="Genomic_DNA"/>
</dbReference>
<evidence type="ECO:0000256" key="2">
    <source>
        <dbReference type="ARBA" id="ARBA00022475"/>
    </source>
</evidence>
<dbReference type="PANTHER" id="PTHR23513:SF11">
    <property type="entry name" value="STAPHYLOFERRIN A TRANSPORTER"/>
    <property type="match status" value="1"/>
</dbReference>
<name>A0A3D9ZUR0_9ACTN</name>
<dbReference type="PROSITE" id="PS50850">
    <property type="entry name" value="MFS"/>
    <property type="match status" value="1"/>
</dbReference>
<accession>A0A3D9ZUR0</accession>
<feature type="region of interest" description="Disordered" evidence="6">
    <location>
        <begin position="129"/>
        <end position="216"/>
    </location>
</feature>
<feature type="transmembrane region" description="Helical" evidence="7">
    <location>
        <begin position="505"/>
        <end position="524"/>
    </location>
</feature>
<dbReference type="InterPro" id="IPR011701">
    <property type="entry name" value="MFS"/>
</dbReference>
<evidence type="ECO:0000313" key="10">
    <source>
        <dbReference type="Proteomes" id="UP000256913"/>
    </source>
</evidence>
<keyword evidence="10" id="KW-1185">Reference proteome</keyword>
<dbReference type="GO" id="GO:0022857">
    <property type="term" value="F:transmembrane transporter activity"/>
    <property type="evidence" value="ECO:0007669"/>
    <property type="project" value="InterPro"/>
</dbReference>
<feature type="compositionally biased region" description="Polar residues" evidence="6">
    <location>
        <begin position="206"/>
        <end position="215"/>
    </location>
</feature>
<proteinExistence type="predicted"/>
<dbReference type="PANTHER" id="PTHR23513">
    <property type="entry name" value="INTEGRAL MEMBRANE EFFLUX PROTEIN-RELATED"/>
    <property type="match status" value="1"/>
</dbReference>
<gene>
    <name evidence="9" type="ORF">DFJ67_6407</name>
</gene>
<protein>
    <recommendedName>
        <fullName evidence="8">Major facilitator superfamily (MFS) profile domain-containing protein</fullName>
    </recommendedName>
</protein>
<feature type="domain" description="Major facilitator superfamily (MFS) profile" evidence="8">
    <location>
        <begin position="351"/>
        <end position="539"/>
    </location>
</feature>
<feature type="transmembrane region" description="Helical" evidence="7">
    <location>
        <begin position="417"/>
        <end position="435"/>
    </location>
</feature>
<feature type="region of interest" description="Disordered" evidence="6">
    <location>
        <begin position="281"/>
        <end position="324"/>
    </location>
</feature>
<evidence type="ECO:0000313" key="9">
    <source>
        <dbReference type="EMBL" id="REG00355.1"/>
    </source>
</evidence>
<evidence type="ECO:0000256" key="6">
    <source>
        <dbReference type="SAM" id="MobiDB-lite"/>
    </source>
</evidence>
<evidence type="ECO:0000256" key="4">
    <source>
        <dbReference type="ARBA" id="ARBA00022989"/>
    </source>
</evidence>
<feature type="compositionally biased region" description="Polar residues" evidence="6">
    <location>
        <begin position="174"/>
        <end position="183"/>
    </location>
</feature>
<comment type="caution">
    <text evidence="9">The sequence shown here is derived from an EMBL/GenBank/DDBJ whole genome shotgun (WGS) entry which is preliminary data.</text>
</comment>
<dbReference type="AlphaFoldDB" id="A0A3D9ZUR0"/>
<evidence type="ECO:0000256" key="3">
    <source>
        <dbReference type="ARBA" id="ARBA00022692"/>
    </source>
</evidence>
<dbReference type="SUPFAM" id="SSF103473">
    <property type="entry name" value="MFS general substrate transporter"/>
    <property type="match status" value="2"/>
</dbReference>
<keyword evidence="2" id="KW-1003">Cell membrane</keyword>
<feature type="transmembrane region" description="Helical" evidence="7">
    <location>
        <begin position="63"/>
        <end position="82"/>
    </location>
</feature>
<feature type="transmembrane region" description="Helical" evidence="7">
    <location>
        <begin position="474"/>
        <end position="493"/>
    </location>
</feature>
<keyword evidence="3 7" id="KW-0812">Transmembrane</keyword>
<feature type="transmembrane region" description="Helical" evidence="7">
    <location>
        <begin position="31"/>
        <end position="51"/>
    </location>
</feature>
<dbReference type="InterPro" id="IPR020846">
    <property type="entry name" value="MFS_dom"/>
</dbReference>
<organism evidence="9 10">
    <name type="scientific">Asanoa ferruginea</name>
    <dbReference type="NCBI Taxonomy" id="53367"/>
    <lineage>
        <taxon>Bacteria</taxon>
        <taxon>Bacillati</taxon>
        <taxon>Actinomycetota</taxon>
        <taxon>Actinomycetes</taxon>
        <taxon>Micromonosporales</taxon>
        <taxon>Micromonosporaceae</taxon>
        <taxon>Asanoa</taxon>
    </lineage>
</organism>
<reference evidence="9 10" key="1">
    <citation type="submission" date="2018-08" db="EMBL/GenBank/DDBJ databases">
        <title>Sequencing the genomes of 1000 actinobacteria strains.</title>
        <authorList>
            <person name="Klenk H.-P."/>
        </authorList>
    </citation>
    <scope>NUCLEOTIDE SEQUENCE [LARGE SCALE GENOMIC DNA]</scope>
    <source>
        <strain evidence="9 10">DSM 44099</strain>
    </source>
</reference>
<dbReference type="InterPro" id="IPR036259">
    <property type="entry name" value="MFS_trans_sf"/>
</dbReference>
<keyword evidence="4 7" id="KW-1133">Transmembrane helix</keyword>
<feature type="transmembrane region" description="Helical" evidence="7">
    <location>
        <begin position="88"/>
        <end position="112"/>
    </location>
</feature>
<comment type="subcellular location">
    <subcellularLocation>
        <location evidence="1">Cell membrane</location>
        <topology evidence="1">Multi-pass membrane protein</topology>
    </subcellularLocation>
</comment>
<evidence type="ECO:0000256" key="1">
    <source>
        <dbReference type="ARBA" id="ARBA00004651"/>
    </source>
</evidence>
<sequence>MLTATGSRLADEAAAVAVVLHVVARTGDPRLAGLVVAAFALPTLVTGPLLGAVLDRIRTPRPLFLTNQAVLAAALAGILLLAGHAPGWVLIALGLLAGVTAPVLTGGYSALVPRLPRPAIERGQASLNTRHTTEPDHSGPAHATNSDTATPNHREPADAIQPYTGTPDHHGQAHANQADTATPNHREPADAIQPDTGTPDHHGQAHANQADTAAQDQRALARVNAVDAASYDVAGLGGPAVVAAIASLAGAGSALAAAAGLAAVGVLLVAIAPMPGPTADLAAKRSERSPAGATVAPTADLAAKRSERSPAGATVAPTANPGPLLGPDLPHTGPFLSEVRDGLALLWRVRALRATTAATTLGHAAQGLLPVTFPLLAIHFGHPAAHGAWFLTALSAGSLAGALASARLLARRPPVPVLGAALATLGLALVGVAAAPTLPVALVVAVLGGVATGPMLAATLAVRQQSVPHGRYGQVVATAASIKVGAYALGAAATGPVLTWLPPRGVLLLVGAAQFAAVPLLLGARPRSRPSAILGRAEI</sequence>
<feature type="transmembrane region" description="Helical" evidence="7">
    <location>
        <begin position="441"/>
        <end position="462"/>
    </location>
</feature>
<dbReference type="Proteomes" id="UP000256913">
    <property type="component" value="Unassembled WGS sequence"/>
</dbReference>
<dbReference type="Pfam" id="PF07690">
    <property type="entry name" value="MFS_1"/>
    <property type="match status" value="1"/>
</dbReference>
<feature type="transmembrane region" description="Helical" evidence="7">
    <location>
        <begin position="240"/>
        <end position="271"/>
    </location>
</feature>
<dbReference type="GO" id="GO:0005886">
    <property type="term" value="C:plasma membrane"/>
    <property type="evidence" value="ECO:0007669"/>
    <property type="project" value="UniProtKB-SubCell"/>
</dbReference>